<keyword evidence="1" id="KW-0489">Methyltransferase</keyword>
<dbReference type="EMBL" id="BARW01013979">
    <property type="protein sequence ID" value="GAI72985.1"/>
    <property type="molecule type" value="Genomic_DNA"/>
</dbReference>
<gene>
    <name evidence="4" type="ORF">S12H4_25176</name>
</gene>
<comment type="caution">
    <text evidence="4">The sequence shown here is derived from an EMBL/GenBank/DDBJ whole genome shotgun (WGS) entry which is preliminary data.</text>
</comment>
<dbReference type="Gene3D" id="3.40.50.150">
    <property type="entry name" value="Vaccinia Virus protein VP39"/>
    <property type="match status" value="1"/>
</dbReference>
<name>X1SC56_9ZZZZ</name>
<feature type="domain" description="DNA methylase N-4/N-6" evidence="3">
    <location>
        <begin position="7"/>
        <end position="79"/>
    </location>
</feature>
<evidence type="ECO:0000256" key="2">
    <source>
        <dbReference type="ARBA" id="ARBA00022679"/>
    </source>
</evidence>
<dbReference type="InterPro" id="IPR001091">
    <property type="entry name" value="RM_Methyltransferase"/>
</dbReference>
<proteinExistence type="predicted"/>
<dbReference type="GO" id="GO:0008170">
    <property type="term" value="F:N-methyltransferase activity"/>
    <property type="evidence" value="ECO:0007669"/>
    <property type="project" value="InterPro"/>
</dbReference>
<sequence>NYSEAKAQSPSDTKRRILESMSQIKESSWQPTCKCNADKVPSIVVDPLMGAGTTLWVAKKLNRHAKGYDLSQEYCQLTVDRCQQQILL</sequence>
<dbReference type="GO" id="GO:0032259">
    <property type="term" value="P:methylation"/>
    <property type="evidence" value="ECO:0007669"/>
    <property type="project" value="UniProtKB-KW"/>
</dbReference>
<feature type="non-terminal residue" evidence="4">
    <location>
        <position position="1"/>
    </location>
</feature>
<evidence type="ECO:0000313" key="4">
    <source>
        <dbReference type="EMBL" id="GAI72985.1"/>
    </source>
</evidence>
<evidence type="ECO:0000259" key="3">
    <source>
        <dbReference type="Pfam" id="PF01555"/>
    </source>
</evidence>
<dbReference type="InterPro" id="IPR029063">
    <property type="entry name" value="SAM-dependent_MTases_sf"/>
</dbReference>
<keyword evidence="2" id="KW-0808">Transferase</keyword>
<protein>
    <recommendedName>
        <fullName evidence="3">DNA methylase N-4/N-6 domain-containing protein</fullName>
    </recommendedName>
</protein>
<organism evidence="4">
    <name type="scientific">marine sediment metagenome</name>
    <dbReference type="NCBI Taxonomy" id="412755"/>
    <lineage>
        <taxon>unclassified sequences</taxon>
        <taxon>metagenomes</taxon>
        <taxon>ecological metagenomes</taxon>
    </lineage>
</organism>
<accession>X1SC56</accession>
<dbReference type="SUPFAM" id="SSF53335">
    <property type="entry name" value="S-adenosyl-L-methionine-dependent methyltransferases"/>
    <property type="match status" value="1"/>
</dbReference>
<reference evidence="4" key="1">
    <citation type="journal article" date="2014" name="Front. Microbiol.">
        <title>High frequency of phylogenetically diverse reductive dehalogenase-homologous genes in deep subseafloor sedimentary metagenomes.</title>
        <authorList>
            <person name="Kawai M."/>
            <person name="Futagami T."/>
            <person name="Toyoda A."/>
            <person name="Takaki Y."/>
            <person name="Nishi S."/>
            <person name="Hori S."/>
            <person name="Arai W."/>
            <person name="Tsubouchi T."/>
            <person name="Morono Y."/>
            <person name="Uchiyama I."/>
            <person name="Ito T."/>
            <person name="Fujiyama A."/>
            <person name="Inagaki F."/>
            <person name="Takami H."/>
        </authorList>
    </citation>
    <scope>NUCLEOTIDE SEQUENCE</scope>
    <source>
        <strain evidence="4">Expedition CK06-06</strain>
    </source>
</reference>
<evidence type="ECO:0000256" key="1">
    <source>
        <dbReference type="ARBA" id="ARBA00022603"/>
    </source>
</evidence>
<dbReference type="Pfam" id="PF01555">
    <property type="entry name" value="N6_N4_Mtase"/>
    <property type="match status" value="1"/>
</dbReference>
<dbReference type="GO" id="GO:0003677">
    <property type="term" value="F:DNA binding"/>
    <property type="evidence" value="ECO:0007669"/>
    <property type="project" value="InterPro"/>
</dbReference>
<dbReference type="PRINTS" id="PR00508">
    <property type="entry name" value="S21N4MTFRASE"/>
</dbReference>
<dbReference type="AlphaFoldDB" id="X1SC56"/>
<dbReference type="InterPro" id="IPR002941">
    <property type="entry name" value="DNA_methylase_N4/N6"/>
</dbReference>